<proteinExistence type="inferred from homology"/>
<dbReference type="AlphaFoldDB" id="A0AA38TLI4"/>
<name>A0AA38TLI4_9ASTR</name>
<dbReference type="EMBL" id="JARYMX010000003">
    <property type="protein sequence ID" value="KAJ9559203.1"/>
    <property type="molecule type" value="Genomic_DNA"/>
</dbReference>
<comment type="subcellular location">
    <subcellularLocation>
        <location evidence="1">Secreted</location>
        <location evidence="1">Extracellular space</location>
        <location evidence="1">Apoplast</location>
    </subcellularLocation>
</comment>
<dbReference type="GO" id="GO:0048046">
    <property type="term" value="C:apoplast"/>
    <property type="evidence" value="ECO:0007669"/>
    <property type="project" value="UniProtKB-SubCell"/>
</dbReference>
<keyword evidence="3" id="KW-1185">Reference proteome</keyword>
<sequence length="147" mass="16843">MNFTIYLNHLFQEREAKPPPLLHPRHRWRITPPPFVWRCPHDHTPVGFGAIVMIDDLDGGPERTSKIVGRPGDIRHFDILGRIRDVTVREMPIVAEGLFRFARGYALAKTVFFNISNGDAVLSITFVYHECYLDAEITRIESSSGTR</sequence>
<protein>
    <recommendedName>
        <fullName evidence="1">Dirigent protein</fullName>
    </recommendedName>
</protein>
<evidence type="ECO:0000313" key="2">
    <source>
        <dbReference type="EMBL" id="KAJ9559203.1"/>
    </source>
</evidence>
<keyword evidence="1" id="KW-0052">Apoplast</keyword>
<dbReference type="Pfam" id="PF03018">
    <property type="entry name" value="Dirigent"/>
    <property type="match status" value="1"/>
</dbReference>
<dbReference type="Proteomes" id="UP001172457">
    <property type="component" value="Chromosome 3"/>
</dbReference>
<dbReference type="InterPro" id="IPR004265">
    <property type="entry name" value="Dirigent"/>
</dbReference>
<evidence type="ECO:0000256" key="1">
    <source>
        <dbReference type="RuleBase" id="RU363099"/>
    </source>
</evidence>
<comment type="similarity">
    <text evidence="1">Belongs to the plant dirigent protein family.</text>
</comment>
<comment type="function">
    <text evidence="1">Dirigent proteins impart stereoselectivity on the phenoxy radical-coupling reaction, yielding optically active lignans from two molecules of coniferyl alcohol in the biosynthesis of lignans, flavonolignans, and alkaloids and thus plays a central role in plant secondary metabolism.</text>
</comment>
<gene>
    <name evidence="2" type="ORF">OSB04_013817</name>
</gene>
<accession>A0AA38TLI4</accession>
<reference evidence="2" key="1">
    <citation type="submission" date="2023-03" db="EMBL/GenBank/DDBJ databases">
        <title>Chromosome-scale reference genome and RAD-based genetic map of yellow starthistle (Centaurea solstitialis) reveal putative structural variation and QTLs associated with invader traits.</title>
        <authorList>
            <person name="Reatini B."/>
            <person name="Cang F.A."/>
            <person name="Jiang Q."/>
            <person name="Mckibben M.T.W."/>
            <person name="Barker M.S."/>
            <person name="Rieseberg L.H."/>
            <person name="Dlugosch K.M."/>
        </authorList>
    </citation>
    <scope>NUCLEOTIDE SEQUENCE</scope>
    <source>
        <strain evidence="2">CAN-66</strain>
        <tissue evidence="2">Leaf</tissue>
    </source>
</reference>
<dbReference type="PANTHER" id="PTHR21495">
    <property type="entry name" value="NUCLEOPORIN-RELATED"/>
    <property type="match status" value="1"/>
</dbReference>
<evidence type="ECO:0000313" key="3">
    <source>
        <dbReference type="Proteomes" id="UP001172457"/>
    </source>
</evidence>
<comment type="subunit">
    <text evidence="1">Homodimer.</text>
</comment>
<organism evidence="2 3">
    <name type="scientific">Centaurea solstitialis</name>
    <name type="common">yellow star-thistle</name>
    <dbReference type="NCBI Taxonomy" id="347529"/>
    <lineage>
        <taxon>Eukaryota</taxon>
        <taxon>Viridiplantae</taxon>
        <taxon>Streptophyta</taxon>
        <taxon>Embryophyta</taxon>
        <taxon>Tracheophyta</taxon>
        <taxon>Spermatophyta</taxon>
        <taxon>Magnoliopsida</taxon>
        <taxon>eudicotyledons</taxon>
        <taxon>Gunneridae</taxon>
        <taxon>Pentapetalae</taxon>
        <taxon>asterids</taxon>
        <taxon>campanulids</taxon>
        <taxon>Asterales</taxon>
        <taxon>Asteraceae</taxon>
        <taxon>Carduoideae</taxon>
        <taxon>Cardueae</taxon>
        <taxon>Centaureinae</taxon>
        <taxon>Centaurea</taxon>
    </lineage>
</organism>
<comment type="caution">
    <text evidence="2">The sequence shown here is derived from an EMBL/GenBank/DDBJ whole genome shotgun (WGS) entry which is preliminary data.</text>
</comment>
<keyword evidence="1" id="KW-0964">Secreted</keyword>